<comment type="caution">
    <text evidence="3">The sequence shown here is derived from an EMBL/GenBank/DDBJ whole genome shotgun (WGS) entry which is preliminary data.</text>
</comment>
<gene>
    <name evidence="3" type="ORF">EVI01_07890</name>
</gene>
<sequence>MTLDTKNKKIAKQLKYAQEHLEPGEKVVEGVFGAYETKSMGTDTIKNGVFLATNKRLFFFGKRTFGFDSESFPYSNISSFEFAKKAMGYKISFYASGNKVNMKWISIGDINSFVNYVKEKMEAKNHKNIEQNQSLTSPIQKMKELKELLDMEIITKDEFEKKKKELLGL</sequence>
<name>A0A511J0C3_9ENTE</name>
<evidence type="ECO:0000259" key="2">
    <source>
        <dbReference type="Pfam" id="PF14470"/>
    </source>
</evidence>
<dbReference type="Pfam" id="PF09851">
    <property type="entry name" value="SHOCT"/>
    <property type="match status" value="1"/>
</dbReference>
<dbReference type="InterPro" id="IPR018649">
    <property type="entry name" value="SHOCT"/>
</dbReference>
<feature type="domain" description="YokE-like PH" evidence="2">
    <location>
        <begin position="22"/>
        <end position="119"/>
    </location>
</feature>
<reference evidence="3 4" key="1">
    <citation type="submission" date="2019-07" db="EMBL/GenBank/DDBJ databases">
        <title>Whole genome shotgun sequence of Enterococcus villorum NBRC 100699.</title>
        <authorList>
            <person name="Hosoyama A."/>
            <person name="Uohara A."/>
            <person name="Ohji S."/>
            <person name="Ichikawa N."/>
        </authorList>
    </citation>
    <scope>NUCLEOTIDE SEQUENCE [LARGE SCALE GENOMIC DNA]</scope>
    <source>
        <strain evidence="3 4">NBRC 100699</strain>
    </source>
</reference>
<accession>A0A511J0C3</accession>
<organism evidence="3 4">
    <name type="scientific">Enterococcus villorum</name>
    <dbReference type="NCBI Taxonomy" id="112904"/>
    <lineage>
        <taxon>Bacteria</taxon>
        <taxon>Bacillati</taxon>
        <taxon>Bacillota</taxon>
        <taxon>Bacilli</taxon>
        <taxon>Lactobacillales</taxon>
        <taxon>Enterococcaceae</taxon>
        <taxon>Enterococcus</taxon>
    </lineage>
</organism>
<proteinExistence type="predicted"/>
<dbReference type="Pfam" id="PF14470">
    <property type="entry name" value="bPH_3"/>
    <property type="match status" value="1"/>
</dbReference>
<evidence type="ECO:0000259" key="1">
    <source>
        <dbReference type="Pfam" id="PF09851"/>
    </source>
</evidence>
<feature type="domain" description="SHOCT" evidence="1">
    <location>
        <begin position="141"/>
        <end position="167"/>
    </location>
</feature>
<dbReference type="Proteomes" id="UP000321830">
    <property type="component" value="Unassembled WGS sequence"/>
</dbReference>
<protein>
    <recommendedName>
        <fullName evidence="5">YokE-like PH domain-containing protein</fullName>
    </recommendedName>
</protein>
<dbReference type="RefSeq" id="WP_010752206.1">
    <property type="nucleotide sequence ID" value="NZ_BJWF01000005.1"/>
</dbReference>
<dbReference type="EMBL" id="BJWF01000005">
    <property type="protein sequence ID" value="GEL91452.1"/>
    <property type="molecule type" value="Genomic_DNA"/>
</dbReference>
<evidence type="ECO:0000313" key="3">
    <source>
        <dbReference type="EMBL" id="GEL91452.1"/>
    </source>
</evidence>
<dbReference type="InterPro" id="IPR039519">
    <property type="entry name" value="YokE-like_PH"/>
</dbReference>
<evidence type="ECO:0008006" key="5">
    <source>
        <dbReference type="Google" id="ProtNLM"/>
    </source>
</evidence>
<evidence type="ECO:0000313" key="4">
    <source>
        <dbReference type="Proteomes" id="UP000321830"/>
    </source>
</evidence>
<dbReference type="AlphaFoldDB" id="A0A511J0C3"/>